<keyword evidence="1" id="KW-1133">Transmembrane helix</keyword>
<evidence type="ECO:0000313" key="2">
    <source>
        <dbReference type="EMBL" id="VDO44779.1"/>
    </source>
</evidence>
<evidence type="ECO:0000313" key="4">
    <source>
        <dbReference type="WBParaSite" id="HPLM_0001212801-mRNA-1"/>
    </source>
</evidence>
<proteinExistence type="predicted"/>
<sequence length="71" mass="7861">MFFFYRRFIAQELRSNTKSFIFATSATSALAVFISCARISYVVNQLAENISSGICFLKKGLKVGTSLLVPS</sequence>
<name>A0A0N4WLT2_HAEPC</name>
<feature type="transmembrane region" description="Helical" evidence="1">
    <location>
        <begin position="20"/>
        <end position="41"/>
    </location>
</feature>
<reference evidence="2 3" key="2">
    <citation type="submission" date="2018-11" db="EMBL/GenBank/DDBJ databases">
        <authorList>
            <consortium name="Pathogen Informatics"/>
        </authorList>
    </citation>
    <scope>NUCLEOTIDE SEQUENCE [LARGE SCALE GENOMIC DNA]</scope>
    <source>
        <strain evidence="2 3">MHpl1</strain>
    </source>
</reference>
<dbReference type="EMBL" id="UZAF01017764">
    <property type="protein sequence ID" value="VDO44779.1"/>
    <property type="molecule type" value="Genomic_DNA"/>
</dbReference>
<evidence type="ECO:0000256" key="1">
    <source>
        <dbReference type="SAM" id="Phobius"/>
    </source>
</evidence>
<gene>
    <name evidence="2" type="ORF">HPLM_LOCUS12120</name>
</gene>
<dbReference type="Proteomes" id="UP000268014">
    <property type="component" value="Unassembled WGS sequence"/>
</dbReference>
<evidence type="ECO:0000313" key="3">
    <source>
        <dbReference type="Proteomes" id="UP000268014"/>
    </source>
</evidence>
<dbReference type="WBParaSite" id="HPLM_0001212801-mRNA-1">
    <property type="protein sequence ID" value="HPLM_0001212801-mRNA-1"/>
    <property type="gene ID" value="HPLM_0001212801"/>
</dbReference>
<keyword evidence="3" id="KW-1185">Reference proteome</keyword>
<reference evidence="4" key="1">
    <citation type="submission" date="2017-02" db="UniProtKB">
        <authorList>
            <consortium name="WormBaseParasite"/>
        </authorList>
    </citation>
    <scope>IDENTIFICATION</scope>
</reference>
<keyword evidence="1" id="KW-0812">Transmembrane</keyword>
<accession>A0A0N4WLT2</accession>
<dbReference type="AlphaFoldDB" id="A0A0N4WLT2"/>
<organism evidence="4">
    <name type="scientific">Haemonchus placei</name>
    <name type="common">Barber's pole worm</name>
    <dbReference type="NCBI Taxonomy" id="6290"/>
    <lineage>
        <taxon>Eukaryota</taxon>
        <taxon>Metazoa</taxon>
        <taxon>Ecdysozoa</taxon>
        <taxon>Nematoda</taxon>
        <taxon>Chromadorea</taxon>
        <taxon>Rhabditida</taxon>
        <taxon>Rhabditina</taxon>
        <taxon>Rhabditomorpha</taxon>
        <taxon>Strongyloidea</taxon>
        <taxon>Trichostrongylidae</taxon>
        <taxon>Haemonchus</taxon>
    </lineage>
</organism>
<keyword evidence="1" id="KW-0472">Membrane</keyword>
<protein>
    <submittedName>
        <fullName evidence="4">Secreted protein</fullName>
    </submittedName>
</protein>